<name>A0A8B9RUK7_9AVES</name>
<reference evidence="2" key="2">
    <citation type="submission" date="2025-09" db="UniProtKB">
        <authorList>
            <consortium name="Ensembl"/>
        </authorList>
    </citation>
    <scope>IDENTIFICATION</scope>
</reference>
<dbReference type="PANTHER" id="PTHR34914:SF1">
    <property type="entry name" value="LYMPHOCYTE EXPANSION MOLECULE"/>
    <property type="match status" value="1"/>
</dbReference>
<evidence type="ECO:0000256" key="1">
    <source>
        <dbReference type="SAM" id="MobiDB-lite"/>
    </source>
</evidence>
<dbReference type="Ensembl" id="ENSANIT00000012169.1">
    <property type="protein sequence ID" value="ENSANIP00000011762.1"/>
    <property type="gene ID" value="ENSANIG00000007945.1"/>
</dbReference>
<dbReference type="InterPro" id="IPR033557">
    <property type="entry name" value="CIMAP2"/>
</dbReference>
<dbReference type="AlphaFoldDB" id="A0A8B9RUK7"/>
<feature type="region of interest" description="Disordered" evidence="1">
    <location>
        <begin position="238"/>
        <end position="258"/>
    </location>
</feature>
<sequence length="420" mass="46747">MCVGSRTYRCSSPKLPNCLCLLGSSFLHGDFFADDCPGRAASGWVHPRVEVWDVGCSCWSLLTPSRCSANTAWRSALCRSTCPSPLISSLHPAAEPRLVVRSRPSAFGWARAEKGSRLRQLPHFQFKEIMKKRKRQQERLGPGTYNIRDFLQETRPSSLRGICDTREQRFRDAHRDCFPGPGTYGPRGNPYARLEERDKRSASTRGLMDSRTAKCAPLAAVASPAPYPGDTLVGWSSPTAERSPCRLSPPVPAGQRSRTWHLPRSTELSASTVRGFVDKLTLKENKKKGCFSTLPRNPGCPTERIFWATLSQCPREAVSGSTNVGTGWPGHMKALPGFAPLASPVLPLDGEAHETFSFQNPVGVGRYNITEHEKHPQKMRYQSLYRYDAQRYLSNLKLVLLHLSPPGKARRLLCFPTVRG</sequence>
<protein>
    <submittedName>
        <fullName evidence="2">Lymphocyte expansion molecule</fullName>
    </submittedName>
</protein>
<reference evidence="2" key="1">
    <citation type="submission" date="2025-08" db="UniProtKB">
        <authorList>
            <consortium name="Ensembl"/>
        </authorList>
    </citation>
    <scope>IDENTIFICATION</scope>
</reference>
<evidence type="ECO:0000313" key="2">
    <source>
        <dbReference type="Ensembl" id="ENSANIP00000011762.1"/>
    </source>
</evidence>
<dbReference type="PANTHER" id="PTHR34914">
    <property type="entry name" value="LYMPHOCYTE EXPANSION MOLECULE"/>
    <property type="match status" value="1"/>
</dbReference>
<keyword evidence="3" id="KW-1185">Reference proteome</keyword>
<feature type="region of interest" description="Disordered" evidence="1">
    <location>
        <begin position="174"/>
        <end position="209"/>
    </location>
</feature>
<dbReference type="Proteomes" id="UP000694541">
    <property type="component" value="Unplaced"/>
</dbReference>
<organism evidence="2 3">
    <name type="scientific">Accipiter nisus</name>
    <name type="common">Eurasian sparrowhawk</name>
    <dbReference type="NCBI Taxonomy" id="211598"/>
    <lineage>
        <taxon>Eukaryota</taxon>
        <taxon>Metazoa</taxon>
        <taxon>Chordata</taxon>
        <taxon>Craniata</taxon>
        <taxon>Vertebrata</taxon>
        <taxon>Euteleostomi</taxon>
        <taxon>Archelosauria</taxon>
        <taxon>Archosauria</taxon>
        <taxon>Dinosauria</taxon>
        <taxon>Saurischia</taxon>
        <taxon>Theropoda</taxon>
        <taxon>Coelurosauria</taxon>
        <taxon>Aves</taxon>
        <taxon>Neognathae</taxon>
        <taxon>Neoaves</taxon>
        <taxon>Telluraves</taxon>
        <taxon>Accipitrimorphae</taxon>
        <taxon>Accipitriformes</taxon>
        <taxon>Accipitridae</taxon>
        <taxon>Accipitrinae</taxon>
        <taxon>Accipiter</taxon>
    </lineage>
</organism>
<evidence type="ECO:0000313" key="3">
    <source>
        <dbReference type="Proteomes" id="UP000694541"/>
    </source>
</evidence>
<accession>A0A8B9RUK7</accession>
<proteinExistence type="predicted"/>